<dbReference type="GO" id="GO:0015408">
    <property type="term" value="F:ABC-type ferric iron transporter activity"/>
    <property type="evidence" value="ECO:0007669"/>
    <property type="project" value="InterPro"/>
</dbReference>
<dbReference type="Pfam" id="PF00005">
    <property type="entry name" value="ABC_tran"/>
    <property type="match status" value="1"/>
</dbReference>
<dbReference type="FunFam" id="3.40.50.300:FF:000042">
    <property type="entry name" value="Maltose/maltodextrin ABC transporter, ATP-binding protein"/>
    <property type="match status" value="1"/>
</dbReference>
<dbReference type="InterPro" id="IPR027417">
    <property type="entry name" value="P-loop_NTPase"/>
</dbReference>
<dbReference type="EC" id="3.6.3.20" evidence="8"/>
<keyword evidence="5" id="KW-1278">Translocase</keyword>
<keyword evidence="3" id="KW-0547">Nucleotide-binding</keyword>
<dbReference type="SUPFAM" id="SSF50331">
    <property type="entry name" value="MOP-like"/>
    <property type="match status" value="1"/>
</dbReference>
<dbReference type="GO" id="GO:0016887">
    <property type="term" value="F:ATP hydrolysis activity"/>
    <property type="evidence" value="ECO:0007669"/>
    <property type="project" value="InterPro"/>
</dbReference>
<dbReference type="PROSITE" id="PS00211">
    <property type="entry name" value="ABC_TRANSPORTER_1"/>
    <property type="match status" value="1"/>
</dbReference>
<dbReference type="SMART" id="SM00382">
    <property type="entry name" value="AAA"/>
    <property type="match status" value="1"/>
</dbReference>
<evidence type="ECO:0000256" key="3">
    <source>
        <dbReference type="ARBA" id="ARBA00022741"/>
    </source>
</evidence>
<keyword evidence="6" id="KW-0472">Membrane</keyword>
<dbReference type="EMBL" id="FWDO01000004">
    <property type="protein sequence ID" value="SLM18346.1"/>
    <property type="molecule type" value="Genomic_DNA"/>
</dbReference>
<dbReference type="CDD" id="cd03259">
    <property type="entry name" value="ABC_Carb_Solutes_like"/>
    <property type="match status" value="1"/>
</dbReference>
<dbReference type="InterPro" id="IPR017871">
    <property type="entry name" value="ABC_transporter-like_CS"/>
</dbReference>
<keyword evidence="1" id="KW-0813">Transport</keyword>
<dbReference type="InterPro" id="IPR047641">
    <property type="entry name" value="ABC_transpr_MalK/UgpC-like"/>
</dbReference>
<sequence>MSYLELNSLKKTYPNGVTAVKDIDLEIEKGEFVVLLGPSGCGKTTTLRMLAGLEEVTEGSIILDGKDITHLPPRQRDISMIFQSYAVWPHMTVAENIAYPLKLRKMDKQAIAAKVQEVAKICKIVDYLNRYPAQLSGGQRQRVAVARALAVNSKLSLMDEPLSNLDAKLRVSVRTFLKEIHRNTGATTIFVTHDQAEAMALADRIVVMNEGRIEQVGSTREIYNECESLFTVQFMGTPPANIQKVALASSQGRLVAAAGGGEGAMSLDLGDQSAFPGIERLMGEEVFLAVRPENIGIGEPNGINETSIEIVEPQGAYTILVTNVLGGEWKIMLEGDVDIRIGQKVSLEIDPGKVMLYDTQNKKRISLT</sequence>
<evidence type="ECO:0000256" key="6">
    <source>
        <dbReference type="ARBA" id="ARBA00023136"/>
    </source>
</evidence>
<dbReference type="Gene3D" id="2.40.50.100">
    <property type="match status" value="1"/>
</dbReference>
<name>A0A3P3XPW7_9SPIR</name>
<evidence type="ECO:0000256" key="5">
    <source>
        <dbReference type="ARBA" id="ARBA00022967"/>
    </source>
</evidence>
<organism evidence="8">
    <name type="scientific">uncultured spirochete</name>
    <dbReference type="NCBI Taxonomy" id="156406"/>
    <lineage>
        <taxon>Bacteria</taxon>
        <taxon>Pseudomonadati</taxon>
        <taxon>Spirochaetota</taxon>
        <taxon>Spirochaetia</taxon>
        <taxon>Spirochaetales</taxon>
        <taxon>environmental samples</taxon>
    </lineage>
</organism>
<dbReference type="InterPro" id="IPR003593">
    <property type="entry name" value="AAA+_ATPase"/>
</dbReference>
<dbReference type="PANTHER" id="PTHR43875">
    <property type="entry name" value="MALTODEXTRIN IMPORT ATP-BINDING PROTEIN MSMX"/>
    <property type="match status" value="1"/>
</dbReference>
<gene>
    <name evidence="8" type="primary">ugpC</name>
    <name evidence="8" type="ORF">SPIRO4BDMA_40918</name>
</gene>
<dbReference type="PROSITE" id="PS50893">
    <property type="entry name" value="ABC_TRANSPORTER_2"/>
    <property type="match status" value="1"/>
</dbReference>
<dbReference type="SUPFAM" id="SSF52540">
    <property type="entry name" value="P-loop containing nucleoside triphosphate hydrolases"/>
    <property type="match status" value="1"/>
</dbReference>
<dbReference type="Pfam" id="PF08402">
    <property type="entry name" value="TOBE_2"/>
    <property type="match status" value="1"/>
</dbReference>
<keyword evidence="4 8" id="KW-0067">ATP-binding</keyword>
<accession>A0A3P3XPW7</accession>
<dbReference type="GO" id="GO:0055052">
    <property type="term" value="C:ATP-binding cassette (ABC) transporter complex, substrate-binding subunit-containing"/>
    <property type="evidence" value="ECO:0007669"/>
    <property type="project" value="TreeGrafter"/>
</dbReference>
<keyword evidence="8" id="KW-0378">Hydrolase</keyword>
<dbReference type="AlphaFoldDB" id="A0A3P3XPW7"/>
<dbReference type="InterPro" id="IPR013611">
    <property type="entry name" value="Transp-assoc_OB_typ2"/>
</dbReference>
<feature type="domain" description="ABC transporter" evidence="7">
    <location>
        <begin position="4"/>
        <end position="235"/>
    </location>
</feature>
<dbReference type="Gene3D" id="2.40.50.140">
    <property type="entry name" value="Nucleic acid-binding proteins"/>
    <property type="match status" value="1"/>
</dbReference>
<dbReference type="InterPro" id="IPR012340">
    <property type="entry name" value="NA-bd_OB-fold"/>
</dbReference>
<evidence type="ECO:0000259" key="7">
    <source>
        <dbReference type="PROSITE" id="PS50893"/>
    </source>
</evidence>
<reference evidence="8" key="1">
    <citation type="submission" date="2017-02" db="EMBL/GenBank/DDBJ databases">
        <authorList>
            <person name="Regsiter A."/>
            <person name="William W."/>
        </authorList>
    </citation>
    <scope>NUCLEOTIDE SEQUENCE</scope>
    <source>
        <strain evidence="8">BdmA 4</strain>
    </source>
</reference>
<evidence type="ECO:0000256" key="4">
    <source>
        <dbReference type="ARBA" id="ARBA00022840"/>
    </source>
</evidence>
<evidence type="ECO:0000256" key="1">
    <source>
        <dbReference type="ARBA" id="ARBA00022448"/>
    </source>
</evidence>
<dbReference type="InterPro" id="IPR015853">
    <property type="entry name" value="ABC_transpr_FbpC"/>
</dbReference>
<evidence type="ECO:0000256" key="2">
    <source>
        <dbReference type="ARBA" id="ARBA00022475"/>
    </source>
</evidence>
<protein>
    <submittedName>
        <fullName evidence="8">sn-glycerol-3-phosphate import ATP-binding protein UgpC</fullName>
        <ecNumber evidence="8">3.6.3.20</ecNumber>
    </submittedName>
</protein>
<evidence type="ECO:0000313" key="8">
    <source>
        <dbReference type="EMBL" id="SLM18346.1"/>
    </source>
</evidence>
<dbReference type="PANTHER" id="PTHR43875:SF15">
    <property type="entry name" value="TREHALOSE IMPORT ATP-BINDING PROTEIN SUGC"/>
    <property type="match status" value="1"/>
</dbReference>
<proteinExistence type="predicted"/>
<dbReference type="Gene3D" id="3.40.50.300">
    <property type="entry name" value="P-loop containing nucleotide triphosphate hydrolases"/>
    <property type="match status" value="1"/>
</dbReference>
<dbReference type="InterPro" id="IPR008995">
    <property type="entry name" value="Mo/tungstate-bd_C_term_dom"/>
</dbReference>
<dbReference type="GO" id="GO:0005524">
    <property type="term" value="F:ATP binding"/>
    <property type="evidence" value="ECO:0007669"/>
    <property type="project" value="UniProtKB-KW"/>
</dbReference>
<keyword evidence="2" id="KW-1003">Cell membrane</keyword>
<dbReference type="InterPro" id="IPR003439">
    <property type="entry name" value="ABC_transporter-like_ATP-bd"/>
</dbReference>